<feature type="compositionally biased region" description="Basic and acidic residues" evidence="1">
    <location>
        <begin position="16"/>
        <end position="26"/>
    </location>
</feature>
<sequence>MGEKTSKKNVKKPSKSIKEKRAEKRGAAAAADSIVIPKK</sequence>
<accession>A0A6J7GI32</accession>
<gene>
    <name evidence="2" type="ORF">UFOPK3576_00882</name>
</gene>
<dbReference type="AlphaFoldDB" id="A0A6J7GI32"/>
<feature type="region of interest" description="Disordered" evidence="1">
    <location>
        <begin position="1"/>
        <end position="39"/>
    </location>
</feature>
<dbReference type="EMBL" id="CAFBMO010000031">
    <property type="protein sequence ID" value="CAB4907652.1"/>
    <property type="molecule type" value="Genomic_DNA"/>
</dbReference>
<protein>
    <submittedName>
        <fullName evidence="2">Unannotated protein</fullName>
    </submittedName>
</protein>
<reference evidence="2" key="1">
    <citation type="submission" date="2020-05" db="EMBL/GenBank/DDBJ databases">
        <authorList>
            <person name="Chiriac C."/>
            <person name="Salcher M."/>
            <person name="Ghai R."/>
            <person name="Kavagutti S V."/>
        </authorList>
    </citation>
    <scope>NUCLEOTIDE SEQUENCE</scope>
</reference>
<evidence type="ECO:0000256" key="1">
    <source>
        <dbReference type="SAM" id="MobiDB-lite"/>
    </source>
</evidence>
<proteinExistence type="predicted"/>
<name>A0A6J7GI32_9ZZZZ</name>
<organism evidence="2">
    <name type="scientific">freshwater metagenome</name>
    <dbReference type="NCBI Taxonomy" id="449393"/>
    <lineage>
        <taxon>unclassified sequences</taxon>
        <taxon>metagenomes</taxon>
        <taxon>ecological metagenomes</taxon>
    </lineage>
</organism>
<evidence type="ECO:0000313" key="2">
    <source>
        <dbReference type="EMBL" id="CAB4907652.1"/>
    </source>
</evidence>